<evidence type="ECO:0000256" key="4">
    <source>
        <dbReference type="ARBA" id="ARBA00023163"/>
    </source>
</evidence>
<feature type="transmembrane region" description="Helical" evidence="7">
    <location>
        <begin position="1454"/>
        <end position="1473"/>
    </location>
</feature>
<dbReference type="eggNOG" id="KOG4522">
    <property type="taxonomic scope" value="Eukaryota"/>
</dbReference>
<organism evidence="9 10">
    <name type="scientific">Citrus sinensis</name>
    <name type="common">Sweet orange</name>
    <name type="synonym">Citrus aurantium var. sinensis</name>
    <dbReference type="NCBI Taxonomy" id="2711"/>
    <lineage>
        <taxon>Eukaryota</taxon>
        <taxon>Viridiplantae</taxon>
        <taxon>Streptophyta</taxon>
        <taxon>Embryophyta</taxon>
        <taxon>Tracheophyta</taxon>
        <taxon>Spermatophyta</taxon>
        <taxon>Magnoliopsida</taxon>
        <taxon>eudicotyledons</taxon>
        <taxon>Gunneridae</taxon>
        <taxon>Pentapetalae</taxon>
        <taxon>rosids</taxon>
        <taxon>malvids</taxon>
        <taxon>Sapindales</taxon>
        <taxon>Rutaceae</taxon>
        <taxon>Aurantioideae</taxon>
        <taxon>Citrus</taxon>
    </lineage>
</organism>
<dbReference type="EMBL" id="KK784873">
    <property type="protein sequence ID" value="KDO86164.1"/>
    <property type="molecule type" value="Genomic_DNA"/>
</dbReference>
<feature type="compositionally biased region" description="Polar residues" evidence="6">
    <location>
        <begin position="857"/>
        <end position="871"/>
    </location>
</feature>
<protein>
    <recommendedName>
        <fullName evidence="8">Mediator complex subunit Med12 domain-containing protein</fullName>
    </recommendedName>
</protein>
<feature type="region of interest" description="Disordered" evidence="6">
    <location>
        <begin position="1952"/>
        <end position="1974"/>
    </location>
</feature>
<feature type="region of interest" description="Disordered" evidence="6">
    <location>
        <begin position="935"/>
        <end position="956"/>
    </location>
</feature>
<proteinExistence type="inferred from homology"/>
<sequence length="2277" mass="252363">MQRYHPTSCTSAVNNSAISGTSARDATRADSSSLPANFSINSRRSTQLTPYKLKCDKESLNSRLGPPDFHPQTPNCPEETLTREYVQNGYKETVEGLEEVREISLTQAQTFNKPVVLKCREAIRKCLRAINESRAQKRKAGQVYGVPLSDSLLTKPGVFPEQRPCGEEFRKKWIEGLSQQHKRLRSLADHVPHGYRKRSLFEVLIRNNVPLLRATWFIKVTYLNQVRHGSANSLSGAQDKIQLSRTEIWTKDVIDYLQHLLDEFFSRNNSHSTQYSRDRSPQTLYTGSPQQRSDPAAVINSEEPSLHFKWWYMVRLVQWHLAEGLLLPSYIIEWVLNQLKDKELLEILQLVLPIIYGVLETVVSSQTYVRSLVGIATHFIREPSPGGSDLVDNSRRAYTISALAEMLRYLILAVPDTFVALDCFPLPSCVVSYAANDGNFVSKASEDVGKMKNYSTDAICVFRGKAVDAQYQSLSFDNVISAIQRRADNLAKDASPGYPGHSVAKAVQALDKALLQGDIREAYKHLFEDLCDAALDESWIAEVSPCLRSSLKWIGTVSLSSVCSVFFICEWATCDFRDFRTVPPHGMKFTGRKDFSQIYVAIRLLKQKIRDLHTPPRRKSESTLGIIDNLAKGSRQRNNYANRNFQGNGYEIKNNANRLDGLRINSSDIFETPGPLHDIIVCWIDQHEIHKREGVKRVQHFIMELVRAGIFYPQAYVRQLMVSGILDMNGLDLNRRRRHHRILKVLPGLFLRVALEEARIAEGSQLSEAIHVYSNERRLVLHELLFDQSIYVNVAAQNQKRHMAGGRDGASPSLADQWKTIQPTTGISSGRSGKSDADIEELKASIAVILQLPSSSATSADSGLDESQGSVKRSLGAVSSKMDLSEGTPGCEDCKRVKRQKLCEDRSSVLQISSPIHSDDEDLWWVRKGPKPLESYKADPPLKSTKQVSRGRQKTVRRTQSLAQLAAARIEGSQGASTSHVCDNKGSCPHHKTGVEGETLKSMDGVRTACYGDIVSIGKALKKLRYVEKRTVTVWLISIARQHIEEAEKTAAKVGQFNRSFVPVDGRISGRWRLSEDELSAILYFMDVCDDLVSAAKFLLWLLPKVLNSPSSTINSGRNILMLSRNAENHACGVGEAFLLSSLRRYENIIIATDLIPEALSATMHRAAQVMASNGRVSGSAAYGYARYLLKKYGNMASVIEWEKNFKATCDKRLLSELESGRSLDGELGLPLGVPAGIEDPDDYLRQKISGGQLSRVGLSMRDVVHRHMEEAFHYFYDKERKLFAAGSPRNPAIDKSDDESQIAQQIIIGLMDCFRQTGGAAQEGDPSLLSSAVSAIVGNVIPTMVKIHDFTAGSNYQNYASTTGSLSFARRILRIYITCLCLLKEALGERQSRVFEIALATEASCALARVFTPGKAARSQFQSSPEAHDPNANMSNDILNSSSKVASGRTSKVTAAISALVVGAVLHGVTSLERMVTVFRLKEGLDVIQFVRSTKSNSNGSARSIGTFKLDNSIEVHVHWFRLLVGNCRTVSDGLVVEFLGEPSIVALSRMQRMLPLSLVFPPAYLIFAFVLWRPFILNNSLAVREDIHQMYQSLTMAINDAIRHLPFRDVCLRDCQGFYNLVTADSTDAEFAAMLELNGLDLQLKSMAFVPLRARLFLNAIIDCKMPSSLFKPEDFNRVSGHTESKSHRAENEAKLLDKLVHVLDSLQPAKFHWQWVELRLLLNEQALIDRLENHEMSLAEAIRSLSPSPEKAAASENENNFIEIILTRLLVRPDAAPLFSELVHLFGRSLEDSMLLQAKWFLGGHDVLFGRKTIRQRLVNIAESKGLSTKAQFWKPWGWVNSGFGPGLNRGDKKKLEATSLEEGEVVEEGIDSKRHGKGSNPLFDAEGTSIGQQHVTERAFIELVLPCIDQSSDDSRNTFANDLIKQLNNIEQQISAVTRGANKLTGSVPSGIEVPSNKGSNRKSIRGGSPGLARRLAATADPAPPSPAALRASMSLRLQFLLRLLPLIYTDGEPSGRNMRYLLASVILRLLGSRVVHEDADLSFYPMQSPQSKREVESLPEASSVPSADFSGESLFDRLLLVLYGLLSSCQPSWLRPKPAFKSSNNTSKDSSGFDREIAESLQNDLDHMQLPDTVRWRIQAAIPILLPSVRCSLTCQPPSVPVAALASLQPSISVSGASPGNLNLPQRNPVPLARSATNTGKSKPIPLQQDSDMEIDPWTLLEDGAGSGPSSSNTAAIGSGDQANLQAASWLKGAIRVRRTDLTYIGAVDDDS</sequence>
<accession>A0A067HE91</accession>
<feature type="region of interest" description="Disordered" evidence="6">
    <location>
        <begin position="1"/>
        <end position="41"/>
    </location>
</feature>
<feature type="compositionally biased region" description="Polar residues" evidence="6">
    <location>
        <begin position="2181"/>
        <end position="2191"/>
    </location>
</feature>
<dbReference type="GO" id="GO:0003712">
    <property type="term" value="F:transcription coregulator activity"/>
    <property type="evidence" value="ECO:0007669"/>
    <property type="project" value="InterPro"/>
</dbReference>
<keyword evidence="7" id="KW-0812">Transmembrane</keyword>
<keyword evidence="7" id="KW-0472">Membrane</keyword>
<keyword evidence="10" id="KW-1185">Reference proteome</keyword>
<evidence type="ECO:0000256" key="5">
    <source>
        <dbReference type="ARBA" id="ARBA00023242"/>
    </source>
</evidence>
<dbReference type="PANTHER" id="PTHR46567:SF1">
    <property type="entry name" value="MEDIATOR OF RNA POLYMERASE II TRANSCRIPTION SUBUNIT 12"/>
    <property type="match status" value="1"/>
</dbReference>
<evidence type="ECO:0000313" key="9">
    <source>
        <dbReference type="EMBL" id="KDO86161.1"/>
    </source>
</evidence>
<feature type="transmembrane region" description="Helical" evidence="7">
    <location>
        <begin position="1555"/>
        <end position="1574"/>
    </location>
</feature>
<dbReference type="InterPro" id="IPR019035">
    <property type="entry name" value="Mediator_Med12"/>
</dbReference>
<gene>
    <name evidence="9" type="ORF">CISIN_1g000090mg</name>
</gene>
<feature type="domain" description="Mediator complex subunit Med12" evidence="8">
    <location>
        <begin position="157"/>
        <end position="219"/>
    </location>
</feature>
<dbReference type="GO" id="GO:0006357">
    <property type="term" value="P:regulation of transcription by RNA polymerase II"/>
    <property type="evidence" value="ECO:0007669"/>
    <property type="project" value="InterPro"/>
</dbReference>
<dbReference type="EMBL" id="KK784873">
    <property type="protein sequence ID" value="KDO86161.1"/>
    <property type="molecule type" value="Genomic_DNA"/>
</dbReference>
<evidence type="ECO:0000256" key="3">
    <source>
        <dbReference type="ARBA" id="ARBA00023015"/>
    </source>
</evidence>
<evidence type="ECO:0000313" key="10">
    <source>
        <dbReference type="Proteomes" id="UP000027120"/>
    </source>
</evidence>
<evidence type="ECO:0000256" key="6">
    <source>
        <dbReference type="SAM" id="MobiDB-lite"/>
    </source>
</evidence>
<evidence type="ECO:0000256" key="1">
    <source>
        <dbReference type="ARBA" id="ARBA00004123"/>
    </source>
</evidence>
<comment type="subcellular location">
    <subcellularLocation>
        <location evidence="1">Nucleus</location>
    </subcellularLocation>
</comment>
<dbReference type="PaxDb" id="2711-XP_006491101.1"/>
<evidence type="ECO:0000256" key="2">
    <source>
        <dbReference type="ARBA" id="ARBA00010289"/>
    </source>
</evidence>
<keyword evidence="3" id="KW-0805">Transcription regulation</keyword>
<dbReference type="EMBL" id="KK784873">
    <property type="protein sequence ID" value="KDO86162.1"/>
    <property type="molecule type" value="Genomic_DNA"/>
</dbReference>
<feature type="compositionally biased region" description="Low complexity" evidence="6">
    <location>
        <begin position="21"/>
        <end position="33"/>
    </location>
</feature>
<dbReference type="GO" id="GO:0016592">
    <property type="term" value="C:mediator complex"/>
    <property type="evidence" value="ECO:0007669"/>
    <property type="project" value="InterPro"/>
</dbReference>
<dbReference type="Proteomes" id="UP000027120">
    <property type="component" value="Unassembled WGS sequence"/>
</dbReference>
<dbReference type="Pfam" id="PF09497">
    <property type="entry name" value="Med12"/>
    <property type="match status" value="1"/>
</dbReference>
<feature type="compositionally biased region" description="Polar residues" evidence="6">
    <location>
        <begin position="270"/>
        <end position="293"/>
    </location>
</feature>
<dbReference type="EMBL" id="KK784873">
    <property type="protein sequence ID" value="KDO86163.1"/>
    <property type="molecule type" value="Genomic_DNA"/>
</dbReference>
<keyword evidence="5" id="KW-0539">Nucleus</keyword>
<feature type="compositionally biased region" description="Polar residues" evidence="6">
    <location>
        <begin position="1"/>
        <end position="20"/>
    </location>
</feature>
<reference evidence="9 10" key="1">
    <citation type="submission" date="2014-04" db="EMBL/GenBank/DDBJ databases">
        <authorList>
            <consortium name="International Citrus Genome Consortium"/>
            <person name="Gmitter F."/>
            <person name="Chen C."/>
            <person name="Farmerie W."/>
            <person name="Harkins T."/>
            <person name="Desany B."/>
            <person name="Mohiuddin M."/>
            <person name="Kodira C."/>
            <person name="Borodovsky M."/>
            <person name="Lomsadze A."/>
            <person name="Burns P."/>
            <person name="Jenkins J."/>
            <person name="Prochnik S."/>
            <person name="Shu S."/>
            <person name="Chapman J."/>
            <person name="Pitluck S."/>
            <person name="Schmutz J."/>
            <person name="Rokhsar D."/>
        </authorList>
    </citation>
    <scope>NUCLEOTIDE SEQUENCE</scope>
</reference>
<keyword evidence="4" id="KW-0804">Transcription</keyword>
<feature type="region of interest" description="Disordered" evidence="6">
    <location>
        <begin position="2181"/>
        <end position="2214"/>
    </location>
</feature>
<dbReference type="STRING" id="2711.A0A067HE91"/>
<name>A0A067HE91_CITSI</name>
<feature type="region of interest" description="Disordered" evidence="6">
    <location>
        <begin position="270"/>
        <end position="296"/>
    </location>
</feature>
<dbReference type="SMART" id="SM01281">
    <property type="entry name" value="Med12"/>
    <property type="match status" value="1"/>
</dbReference>
<evidence type="ECO:0000259" key="8">
    <source>
        <dbReference type="SMART" id="SM01281"/>
    </source>
</evidence>
<keyword evidence="7" id="KW-1133">Transmembrane helix</keyword>
<feature type="region of interest" description="Disordered" evidence="6">
    <location>
        <begin position="857"/>
        <end position="890"/>
    </location>
</feature>
<dbReference type="PANTHER" id="PTHR46567">
    <property type="entry name" value="MEDIATOR OF RNA POLYMERASE II TRANSCRIPTION SUBUNIT 12"/>
    <property type="match status" value="1"/>
</dbReference>
<comment type="similarity">
    <text evidence="2">Belongs to the Mediator complex subunit 12 family.</text>
</comment>
<evidence type="ECO:0000256" key="7">
    <source>
        <dbReference type="SAM" id="Phobius"/>
    </source>
</evidence>